<dbReference type="GO" id="GO:0043001">
    <property type="term" value="P:Golgi to plasma membrane protein transport"/>
    <property type="evidence" value="ECO:0007669"/>
    <property type="project" value="InterPro"/>
</dbReference>
<sequence length="237" mass="25983">MLDEVASPGMLSAELDGRFWSELRRPKTDISASGKDKTQEVHAGCKDNGIKKASTQTSGGLGSHTGGTDWAMYEALNVKQRCNIGQRKLEKAETWTPEEGCKEFLEELLVSLQWGREQTYCPSAQPHSTAELAVTNHKLAKAVHSHLLGNVGVSSQKKIPSPVEFCSTPAEKMAEKVLRILDPVTCTESSADSPFAESSTTTLLAVKKNIGRFHPYTRYENITFNCCNHCQGELIAL</sequence>
<dbReference type="PANTHER" id="PTHR13066:SF2">
    <property type="entry name" value="GOLGIN-45"/>
    <property type="match status" value="1"/>
</dbReference>
<protein>
    <submittedName>
        <fullName evidence="3">Golgin-45</fullName>
    </submittedName>
</protein>
<dbReference type="OrthoDB" id="5959043at2759"/>
<accession>A0A6P6DXC2</accession>
<reference evidence="3" key="1">
    <citation type="submission" date="2025-08" db="UniProtKB">
        <authorList>
            <consortium name="RefSeq"/>
        </authorList>
    </citation>
    <scope>IDENTIFICATION</scope>
</reference>
<dbReference type="Proteomes" id="UP000515203">
    <property type="component" value="Unplaced"/>
</dbReference>
<feature type="compositionally biased region" description="Basic and acidic residues" evidence="1">
    <location>
        <begin position="28"/>
        <end position="50"/>
    </location>
</feature>
<dbReference type="GeneID" id="111814683"/>
<proteinExistence type="predicted"/>
<evidence type="ECO:0000313" key="2">
    <source>
        <dbReference type="Proteomes" id="UP000515203"/>
    </source>
</evidence>
<dbReference type="AlphaFoldDB" id="A0A6P6DXC2"/>
<dbReference type="GO" id="GO:0007030">
    <property type="term" value="P:Golgi organization"/>
    <property type="evidence" value="ECO:0007669"/>
    <property type="project" value="InterPro"/>
</dbReference>
<dbReference type="InterPro" id="IPR027095">
    <property type="entry name" value="Golgin-45"/>
</dbReference>
<dbReference type="GO" id="GO:0000139">
    <property type="term" value="C:Golgi membrane"/>
    <property type="evidence" value="ECO:0007669"/>
    <property type="project" value="TreeGrafter"/>
</dbReference>
<evidence type="ECO:0000313" key="3">
    <source>
        <dbReference type="RefSeq" id="XP_023564413.1"/>
    </source>
</evidence>
<keyword evidence="2" id="KW-1185">Reference proteome</keyword>
<organism evidence="2 3">
    <name type="scientific">Octodon degus</name>
    <name type="common">Degu</name>
    <name type="synonym">Sciurus degus</name>
    <dbReference type="NCBI Taxonomy" id="10160"/>
    <lineage>
        <taxon>Eukaryota</taxon>
        <taxon>Metazoa</taxon>
        <taxon>Chordata</taxon>
        <taxon>Craniata</taxon>
        <taxon>Vertebrata</taxon>
        <taxon>Euteleostomi</taxon>
        <taxon>Mammalia</taxon>
        <taxon>Eutheria</taxon>
        <taxon>Euarchontoglires</taxon>
        <taxon>Glires</taxon>
        <taxon>Rodentia</taxon>
        <taxon>Hystricomorpha</taxon>
        <taxon>Octodontidae</taxon>
        <taxon>Octodon</taxon>
    </lineage>
</organism>
<dbReference type="InParanoid" id="A0A6P6DXC2"/>
<evidence type="ECO:0000256" key="1">
    <source>
        <dbReference type="SAM" id="MobiDB-lite"/>
    </source>
</evidence>
<dbReference type="RefSeq" id="XP_023564413.1">
    <property type="nucleotide sequence ID" value="XM_023708645.1"/>
</dbReference>
<dbReference type="PANTHER" id="PTHR13066">
    <property type="entry name" value="BASIC LEUCINE ZIPPER NUCLEAR FACTOR 1 BLZF1 PROTEIN"/>
    <property type="match status" value="1"/>
</dbReference>
<gene>
    <name evidence="3" type="primary">Blzf1</name>
</gene>
<feature type="region of interest" description="Disordered" evidence="1">
    <location>
        <begin position="28"/>
        <end position="63"/>
    </location>
</feature>
<dbReference type="CTD" id="8548"/>
<name>A0A6P6DXC2_OCTDE</name>